<reference evidence="2 3" key="1">
    <citation type="journal article" date="2012" name="Genome Biol.">
        <title>Genome and low-iron response of an oceanic diatom adapted to chronic iron limitation.</title>
        <authorList>
            <person name="Lommer M."/>
            <person name="Specht M."/>
            <person name="Roy A.S."/>
            <person name="Kraemer L."/>
            <person name="Andreson R."/>
            <person name="Gutowska M.A."/>
            <person name="Wolf J."/>
            <person name="Bergner S.V."/>
            <person name="Schilhabel M.B."/>
            <person name="Klostermeier U.C."/>
            <person name="Beiko R.G."/>
            <person name="Rosenstiel P."/>
            <person name="Hippler M."/>
            <person name="Laroche J."/>
        </authorList>
    </citation>
    <scope>NUCLEOTIDE SEQUENCE [LARGE SCALE GENOMIC DNA]</scope>
    <source>
        <strain evidence="2 3">CCMP1005</strain>
    </source>
</reference>
<evidence type="ECO:0000256" key="1">
    <source>
        <dbReference type="SAM" id="MobiDB-lite"/>
    </source>
</evidence>
<feature type="compositionally biased region" description="Basic and acidic residues" evidence="1">
    <location>
        <begin position="129"/>
        <end position="148"/>
    </location>
</feature>
<protein>
    <submittedName>
        <fullName evidence="2">Uncharacterized protein</fullName>
    </submittedName>
</protein>
<comment type="caution">
    <text evidence="2">The sequence shown here is derived from an EMBL/GenBank/DDBJ whole genome shotgun (WGS) entry which is preliminary data.</text>
</comment>
<feature type="compositionally biased region" description="Low complexity" evidence="1">
    <location>
        <begin position="225"/>
        <end position="278"/>
    </location>
</feature>
<dbReference type="Proteomes" id="UP000266841">
    <property type="component" value="Unassembled WGS sequence"/>
</dbReference>
<name>K0SCX8_THAOC</name>
<proteinExistence type="predicted"/>
<evidence type="ECO:0000313" key="3">
    <source>
        <dbReference type="Proteomes" id="UP000266841"/>
    </source>
</evidence>
<organism evidence="2 3">
    <name type="scientific">Thalassiosira oceanica</name>
    <name type="common">Marine diatom</name>
    <dbReference type="NCBI Taxonomy" id="159749"/>
    <lineage>
        <taxon>Eukaryota</taxon>
        <taxon>Sar</taxon>
        <taxon>Stramenopiles</taxon>
        <taxon>Ochrophyta</taxon>
        <taxon>Bacillariophyta</taxon>
        <taxon>Coscinodiscophyceae</taxon>
        <taxon>Thalassiosirophycidae</taxon>
        <taxon>Thalassiosirales</taxon>
        <taxon>Thalassiosiraceae</taxon>
        <taxon>Thalassiosira</taxon>
    </lineage>
</organism>
<feature type="region of interest" description="Disordered" evidence="1">
    <location>
        <begin position="188"/>
        <end position="207"/>
    </location>
</feature>
<keyword evidence="3" id="KW-1185">Reference proteome</keyword>
<feature type="region of interest" description="Disordered" evidence="1">
    <location>
        <begin position="1"/>
        <end position="22"/>
    </location>
</feature>
<feature type="compositionally biased region" description="Basic residues" evidence="1">
    <location>
        <begin position="157"/>
        <end position="170"/>
    </location>
</feature>
<feature type="non-terminal residue" evidence="2">
    <location>
        <position position="312"/>
    </location>
</feature>
<sequence length="312" mass="33848">MFSTFTSFDPVHPRVSPASSPRITPNLLRFVLLPTCSRGWKPRETFSRDGHRGPPPHVQEHLKTCAAANKERLQGQHAEEVKGSQEKYDRGGNTSYPRTGRDHKWCKKKHRGRHISLKAGDRIGRVRGESHDADTDFKARTHASLDKRAFRRNQGGNHRRPTNNSGRKRGRTTDPTLKHHLVYSKDREVPVNVTVERSRVDEPVNAGPVTTASLSLAESTPSSMADPTPVADSAPAVSSSVVDPMPVTESAAEEPSSLAEPTSVVRPAAEAPSSMAEPTSVVRPAAEAPSTMAESTSSVDELPSPGDEAGPK</sequence>
<gene>
    <name evidence="2" type="ORF">THAOC_21043</name>
</gene>
<dbReference type="EMBL" id="AGNL01024203">
    <property type="protein sequence ID" value="EJK58801.1"/>
    <property type="molecule type" value="Genomic_DNA"/>
</dbReference>
<feature type="region of interest" description="Disordered" evidence="1">
    <location>
        <begin position="213"/>
        <end position="312"/>
    </location>
</feature>
<feature type="compositionally biased region" description="Polar residues" evidence="1">
    <location>
        <begin position="213"/>
        <end position="223"/>
    </location>
</feature>
<evidence type="ECO:0000313" key="2">
    <source>
        <dbReference type="EMBL" id="EJK58801.1"/>
    </source>
</evidence>
<dbReference type="AlphaFoldDB" id="K0SCX8"/>
<feature type="region of interest" description="Disordered" evidence="1">
    <location>
        <begin position="74"/>
        <end position="111"/>
    </location>
</feature>
<feature type="compositionally biased region" description="Basic and acidic residues" evidence="1">
    <location>
        <begin position="74"/>
        <end position="90"/>
    </location>
</feature>
<accession>K0SCX8</accession>
<feature type="region of interest" description="Disordered" evidence="1">
    <location>
        <begin position="129"/>
        <end position="176"/>
    </location>
</feature>